<evidence type="ECO:0000313" key="1">
    <source>
        <dbReference type="EMBL" id="NAS14405.1"/>
    </source>
</evidence>
<protein>
    <recommendedName>
        <fullName evidence="3">Fibronectin type-III domain-containing protein</fullName>
    </recommendedName>
</protein>
<dbReference type="EMBL" id="WXYO01000010">
    <property type="protein sequence ID" value="NAS14405.1"/>
    <property type="molecule type" value="Genomic_DNA"/>
</dbReference>
<gene>
    <name evidence="1" type="ORF">GTQ38_20505</name>
</gene>
<dbReference type="InterPro" id="IPR013783">
    <property type="entry name" value="Ig-like_fold"/>
</dbReference>
<sequence length="233" mass="25405">MKIISRILIPFVLVSCGGGDSGGDGNPNPDPVPAPQAATLIFPDNNEECNEGENISGEESRVTFRWNASQNTDSYTVNLRNLNTNASSQASATTNEADVTIQRGTPYEWFVVSRASGTSETATSATWRFYNQGPGLENYAPFPALAVNPARGSTINASGMLTLEWEGNDVDDDIVEYEVFFGTDSNPETLLATTAETTQEVAVTTSQVYYWRVLTRDSQGNTSQSEIFEFRIE</sequence>
<comment type="caution">
    <text evidence="1">The sequence shown here is derived from an EMBL/GenBank/DDBJ whole genome shotgun (WGS) entry which is preliminary data.</text>
</comment>
<dbReference type="AlphaFoldDB" id="A0A6L9EIB7"/>
<name>A0A6L9EIB7_9FLAO</name>
<dbReference type="Gene3D" id="2.60.40.10">
    <property type="entry name" value="Immunoglobulins"/>
    <property type="match status" value="1"/>
</dbReference>
<organism evidence="1 2">
    <name type="scientific">Poritiphilus flavus</name>
    <dbReference type="NCBI Taxonomy" id="2697053"/>
    <lineage>
        <taxon>Bacteria</taxon>
        <taxon>Pseudomonadati</taxon>
        <taxon>Bacteroidota</taxon>
        <taxon>Flavobacteriia</taxon>
        <taxon>Flavobacteriales</taxon>
        <taxon>Flavobacteriaceae</taxon>
        <taxon>Poritiphilus</taxon>
    </lineage>
</organism>
<dbReference type="RefSeq" id="WP_161437454.1">
    <property type="nucleotide sequence ID" value="NZ_WXYO01000010.1"/>
</dbReference>
<keyword evidence="2" id="KW-1185">Reference proteome</keyword>
<reference evidence="1 2" key="1">
    <citation type="submission" date="2020-01" db="EMBL/GenBank/DDBJ databases">
        <title>Bacteria diversity of Porities sp.</title>
        <authorList>
            <person name="Wang G."/>
        </authorList>
    </citation>
    <scope>NUCLEOTIDE SEQUENCE [LARGE SCALE GENOMIC DNA]</scope>
    <source>
        <strain evidence="1 2">R33</strain>
    </source>
</reference>
<dbReference type="Proteomes" id="UP000475249">
    <property type="component" value="Unassembled WGS sequence"/>
</dbReference>
<evidence type="ECO:0000313" key="2">
    <source>
        <dbReference type="Proteomes" id="UP000475249"/>
    </source>
</evidence>
<proteinExistence type="predicted"/>
<accession>A0A6L9EIB7</accession>
<evidence type="ECO:0008006" key="3">
    <source>
        <dbReference type="Google" id="ProtNLM"/>
    </source>
</evidence>